<keyword evidence="6" id="KW-0809">Transit peptide</keyword>
<dbReference type="GO" id="GO:0140662">
    <property type="term" value="F:ATP-dependent protein folding chaperone"/>
    <property type="evidence" value="ECO:0007669"/>
    <property type="project" value="InterPro"/>
</dbReference>
<keyword evidence="7" id="KW-0496">Mitochondrion</keyword>
<feature type="domain" description="Clp ATPase C-terminal" evidence="12">
    <location>
        <begin position="474"/>
        <end position="565"/>
    </location>
</feature>
<evidence type="ECO:0000256" key="7">
    <source>
        <dbReference type="ARBA" id="ARBA00023128"/>
    </source>
</evidence>
<dbReference type="GO" id="GO:0051082">
    <property type="term" value="F:unfolded protein binding"/>
    <property type="evidence" value="ECO:0007669"/>
    <property type="project" value="InterPro"/>
</dbReference>
<dbReference type="PANTHER" id="PTHR48102:SF4">
    <property type="entry name" value="CLP PROTEASE REGULATORY SUBUNIT CLPX2, MITOCHONDRIAL"/>
    <property type="match status" value="1"/>
</dbReference>
<dbReference type="InterPro" id="IPR003959">
    <property type="entry name" value="ATPase_AAA_core"/>
</dbReference>
<dbReference type="Pfam" id="PF10431">
    <property type="entry name" value="ClpB_D2-small"/>
    <property type="match status" value="1"/>
</dbReference>
<dbReference type="FunFam" id="3.40.50.300:FF:000560">
    <property type="entry name" value="CLP protease regulatory subunit CLPX3 mitochondrial"/>
    <property type="match status" value="1"/>
</dbReference>
<dbReference type="NCBIfam" id="TIGR00382">
    <property type="entry name" value="clpX"/>
    <property type="match status" value="1"/>
</dbReference>
<dbReference type="FunFam" id="1.10.8.60:FF:000002">
    <property type="entry name" value="ATP-dependent Clp protease ATP-binding subunit ClpX"/>
    <property type="match status" value="1"/>
</dbReference>
<evidence type="ECO:0000256" key="9">
    <source>
        <dbReference type="ARBA" id="ARBA00061242"/>
    </source>
</evidence>
<comment type="caution">
    <text evidence="13">The sequence shown here is derived from an EMBL/GenBank/DDBJ whole genome shotgun (WGS) entry which is preliminary data.</text>
</comment>
<feature type="domain" description="AAA+ ATPase" evidence="11">
    <location>
        <begin position="261"/>
        <end position="394"/>
    </location>
</feature>
<evidence type="ECO:0000256" key="5">
    <source>
        <dbReference type="ARBA" id="ARBA00022840"/>
    </source>
</evidence>
<evidence type="ECO:0000259" key="12">
    <source>
        <dbReference type="SMART" id="SM01086"/>
    </source>
</evidence>
<evidence type="ECO:0000256" key="1">
    <source>
        <dbReference type="ARBA" id="ARBA00004173"/>
    </source>
</evidence>
<evidence type="ECO:0008006" key="15">
    <source>
        <dbReference type="Google" id="ProtNLM"/>
    </source>
</evidence>
<evidence type="ECO:0000256" key="6">
    <source>
        <dbReference type="ARBA" id="ARBA00022946"/>
    </source>
</evidence>
<dbReference type="GO" id="GO:0005524">
    <property type="term" value="F:ATP binding"/>
    <property type="evidence" value="ECO:0007669"/>
    <property type="project" value="UniProtKB-KW"/>
</dbReference>
<keyword evidence="5" id="KW-0067">ATP-binding</keyword>
<sequence length="608" mass="66374">MFCSLSISRFVSRKTITSSSLLSRSFRFLLSVDSPPHIPLLRPSSNTLIPSSSFSRRIWDSCSGGGGGGGGDDYDHIRSDVNCPRCSAQMHVIFSNRPLSLTAREPGIYQAVNFCSQCKTAFYFRPFKLSPLQGSFIELGKVKGTDDDHDDDDDDQKSFPRNWKIQGLRSDEDGEDADEEEDETNGGDKEKQSVIKLPTPKEICQGLDEFVIGQEKAKKVLSVAVYNHYKRIYHASRKKGSASESYNIDMEDDNIDHVELDKSNVLLLGPTGSGKTLLAKTLARIVNVPFAIADATSLTQAGYVGEDVESILYKLYVEAGCNVEEAQRGIVYIDEVDKMTMKSHSSNGGRDVSGEGVQQSLLKLLEGTVVSVPIPEKGLRRDPRGDSIQMDTKDILFICGGAFIDLEKTVSERQHDASIGFGASVRTNMSTSGLSSAAVTSSLLESLQSEDLVAYGLIPEFVGRLPILVSLSALNEDQLVQVLTEPKSALGKQYKKLFRMNNVQLQFTEGATRLIARKAMSKNTGARGLRSILESILTEAMFEVPDSITEGSQSIKAVLVDEEAVGSVGSPGCGAKILKGDNVLQQFVEEAESKEKSKEDEAKRAQSM</sequence>
<dbReference type="SUPFAM" id="SSF52540">
    <property type="entry name" value="P-loop containing nucleoside triphosphate hydrolases"/>
    <property type="match status" value="1"/>
</dbReference>
<evidence type="ECO:0000256" key="2">
    <source>
        <dbReference type="ARBA" id="ARBA00022670"/>
    </source>
</evidence>
<keyword evidence="4" id="KW-0378">Hydrolase</keyword>
<dbReference type="SMART" id="SM01086">
    <property type="entry name" value="ClpB_D2-small"/>
    <property type="match status" value="1"/>
</dbReference>
<evidence type="ECO:0000313" key="13">
    <source>
        <dbReference type="EMBL" id="OAO91364.1"/>
    </source>
</evidence>
<dbReference type="InterPro" id="IPR027417">
    <property type="entry name" value="P-loop_NTPase"/>
</dbReference>
<dbReference type="EMBL" id="LUHQ01000005">
    <property type="protein sequence ID" value="OAO91364.1"/>
    <property type="molecule type" value="Genomic_DNA"/>
</dbReference>
<dbReference type="Gene3D" id="3.40.50.300">
    <property type="entry name" value="P-loop containing nucleotide triphosphate hydrolases"/>
    <property type="match status" value="1"/>
</dbReference>
<dbReference type="InterPro" id="IPR004487">
    <property type="entry name" value="Clp_protease_ATP-bd_su_ClpX"/>
</dbReference>
<dbReference type="ExpressionAtlas" id="A0A178UDP3">
    <property type="expression patterns" value="baseline and differential"/>
</dbReference>
<accession>A0A178UDP3</accession>
<comment type="subcellular location">
    <subcellularLocation>
        <location evidence="1">Mitochondrion</location>
    </subcellularLocation>
</comment>
<comment type="function">
    <text evidence="8">ATP-dependent specificity component of the mitochondrial Clp protease. It directs the protease to specific substrates. Can perform chaperone functions in the absence of ClpP.</text>
</comment>
<evidence type="ECO:0000256" key="3">
    <source>
        <dbReference type="ARBA" id="ARBA00022741"/>
    </source>
</evidence>
<dbReference type="AlphaFoldDB" id="A0A178UDP3"/>
<dbReference type="InterPro" id="IPR003593">
    <property type="entry name" value="AAA+_ATPase"/>
</dbReference>
<evidence type="ECO:0000256" key="10">
    <source>
        <dbReference type="SAM" id="MobiDB-lite"/>
    </source>
</evidence>
<dbReference type="PANTHER" id="PTHR48102">
    <property type="entry name" value="ATP-DEPENDENT CLP PROTEASE ATP-BINDING SUBUNIT CLPX-LIKE, MITOCHONDRIAL-RELATED"/>
    <property type="match status" value="1"/>
</dbReference>
<reference evidence="14" key="1">
    <citation type="journal article" date="2016" name="Proc. Natl. Acad. Sci. U.S.A.">
        <title>Chromosome-level assembly of Arabidopsis thaliana Ler reveals the extent of translocation and inversion polymorphisms.</title>
        <authorList>
            <person name="Zapata L."/>
            <person name="Ding J."/>
            <person name="Willing E.M."/>
            <person name="Hartwig B."/>
            <person name="Bezdan D."/>
            <person name="Jiao W.B."/>
            <person name="Patel V."/>
            <person name="Velikkakam James G."/>
            <person name="Koornneef M."/>
            <person name="Ossowski S."/>
            <person name="Schneeberger K."/>
        </authorList>
    </citation>
    <scope>NUCLEOTIDE SEQUENCE [LARGE SCALE GENOMIC DNA]</scope>
    <source>
        <strain evidence="14">cv. Landsberg erecta</strain>
    </source>
</reference>
<dbReference type="InterPro" id="IPR019489">
    <property type="entry name" value="Clp_ATPase_C"/>
</dbReference>
<evidence type="ECO:0000256" key="4">
    <source>
        <dbReference type="ARBA" id="ARBA00022801"/>
    </source>
</evidence>
<dbReference type="SMART" id="SM00382">
    <property type="entry name" value="AAA"/>
    <property type="match status" value="1"/>
</dbReference>
<dbReference type="Proteomes" id="UP000078284">
    <property type="component" value="Chromosome 5"/>
</dbReference>
<dbReference type="CDD" id="cd19497">
    <property type="entry name" value="RecA-like_ClpX"/>
    <property type="match status" value="1"/>
</dbReference>
<dbReference type="GO" id="GO:0016887">
    <property type="term" value="F:ATP hydrolysis activity"/>
    <property type="evidence" value="ECO:0007669"/>
    <property type="project" value="InterPro"/>
</dbReference>
<dbReference type="GO" id="GO:0008233">
    <property type="term" value="F:peptidase activity"/>
    <property type="evidence" value="ECO:0007669"/>
    <property type="project" value="UniProtKB-KW"/>
</dbReference>
<evidence type="ECO:0000259" key="11">
    <source>
        <dbReference type="SMART" id="SM00382"/>
    </source>
</evidence>
<dbReference type="NCBIfam" id="NF003745">
    <property type="entry name" value="PRK05342.1"/>
    <property type="match status" value="1"/>
</dbReference>
<feature type="region of interest" description="Disordered" evidence="10">
    <location>
        <begin position="143"/>
        <end position="195"/>
    </location>
</feature>
<evidence type="ECO:0000313" key="14">
    <source>
        <dbReference type="Proteomes" id="UP000078284"/>
    </source>
</evidence>
<dbReference type="GO" id="GO:0006508">
    <property type="term" value="P:proteolysis"/>
    <property type="evidence" value="ECO:0007669"/>
    <property type="project" value="UniProtKB-KW"/>
</dbReference>
<name>A0A178UDP3_ARATH</name>
<gene>
    <name evidence="13" type="ordered locus">AXX17_At5g48680</name>
</gene>
<comment type="similarity">
    <text evidence="9">Belongs to the ClpX chaperone family.</text>
</comment>
<feature type="compositionally biased region" description="Acidic residues" evidence="10">
    <location>
        <begin position="172"/>
        <end position="185"/>
    </location>
</feature>
<keyword evidence="3" id="KW-0547">Nucleotide-binding</keyword>
<dbReference type="InterPro" id="IPR050052">
    <property type="entry name" value="ATP-dep_Clp_protease_ClpX"/>
</dbReference>
<dbReference type="Pfam" id="PF07724">
    <property type="entry name" value="AAA_2"/>
    <property type="match status" value="1"/>
</dbReference>
<proteinExistence type="inferred from homology"/>
<dbReference type="GO" id="GO:0005739">
    <property type="term" value="C:mitochondrion"/>
    <property type="evidence" value="ECO:0007669"/>
    <property type="project" value="UniProtKB-SubCell"/>
</dbReference>
<keyword evidence="2" id="KW-0645">Protease</keyword>
<evidence type="ECO:0000256" key="8">
    <source>
        <dbReference type="ARBA" id="ARBA00055633"/>
    </source>
</evidence>
<organism evidence="13 14">
    <name type="scientific">Arabidopsis thaliana</name>
    <name type="common">Mouse-ear cress</name>
    <dbReference type="NCBI Taxonomy" id="3702"/>
    <lineage>
        <taxon>Eukaryota</taxon>
        <taxon>Viridiplantae</taxon>
        <taxon>Streptophyta</taxon>
        <taxon>Embryophyta</taxon>
        <taxon>Tracheophyta</taxon>
        <taxon>Spermatophyta</taxon>
        <taxon>Magnoliopsida</taxon>
        <taxon>eudicotyledons</taxon>
        <taxon>Gunneridae</taxon>
        <taxon>Pentapetalae</taxon>
        <taxon>rosids</taxon>
        <taxon>malvids</taxon>
        <taxon>Brassicales</taxon>
        <taxon>Brassicaceae</taxon>
        <taxon>Camelineae</taxon>
        <taxon>Arabidopsis</taxon>
    </lineage>
</organism>
<dbReference type="Gene3D" id="1.10.8.60">
    <property type="match status" value="1"/>
</dbReference>
<protein>
    <recommendedName>
        <fullName evidence="15">CLP protease regulatory subunit CLPX2, mitochondrial</fullName>
    </recommendedName>
</protein>